<feature type="transmembrane region" description="Helical" evidence="3">
    <location>
        <begin position="757"/>
        <end position="777"/>
    </location>
</feature>
<dbReference type="Pfam" id="PF13962">
    <property type="entry name" value="PGG"/>
    <property type="match status" value="1"/>
</dbReference>
<keyword evidence="1" id="KW-0175">Coiled coil</keyword>
<keyword evidence="3" id="KW-0472">Membrane</keyword>
<accession>A0AAD4RVS3</accession>
<dbReference type="PANTHER" id="PTHR24177:SF365">
    <property type="entry name" value="ANKYRIN REPEAT-CONTAINING PROTEIN NPR4-LIKE ISOFORM X1"/>
    <property type="match status" value="1"/>
</dbReference>
<keyword evidence="3" id="KW-0812">Transmembrane</keyword>
<feature type="coiled-coil region" evidence="1">
    <location>
        <begin position="335"/>
        <end position="362"/>
    </location>
</feature>
<organism evidence="5 6">
    <name type="scientific">Papaver atlanticum</name>
    <dbReference type="NCBI Taxonomy" id="357466"/>
    <lineage>
        <taxon>Eukaryota</taxon>
        <taxon>Viridiplantae</taxon>
        <taxon>Streptophyta</taxon>
        <taxon>Embryophyta</taxon>
        <taxon>Tracheophyta</taxon>
        <taxon>Spermatophyta</taxon>
        <taxon>Magnoliopsida</taxon>
        <taxon>Ranunculales</taxon>
        <taxon>Papaveraceae</taxon>
        <taxon>Papaveroideae</taxon>
        <taxon>Papaver</taxon>
    </lineage>
</organism>
<proteinExistence type="predicted"/>
<evidence type="ECO:0000256" key="2">
    <source>
        <dbReference type="SAM" id="MobiDB-lite"/>
    </source>
</evidence>
<dbReference type="InterPro" id="IPR002110">
    <property type="entry name" value="Ankyrin_rpt"/>
</dbReference>
<evidence type="ECO:0000256" key="1">
    <source>
        <dbReference type="SAM" id="Coils"/>
    </source>
</evidence>
<comment type="caution">
    <text evidence="5">The sequence shown here is derived from an EMBL/GenBank/DDBJ whole genome shotgun (WGS) entry which is preliminary data.</text>
</comment>
<evidence type="ECO:0000313" key="6">
    <source>
        <dbReference type="Proteomes" id="UP001202328"/>
    </source>
</evidence>
<sequence length="827" mass="93728">MSTTREGEEHNRESQEVRLQRVESSNIAGIEMMLSKLVDSLAHNQRQMLEAQAQSQQHLLESLTTNFNKGLEEVLKHQNKALANPTGEKKVKADEKKQKTAENAVVPYVVEEYTNLFSAAYWGYWDEAKEYFKTHPDSVTKKITSDLETALHVAVKFKEWDFVEEIVKFLSVDDLEAKEKSGFTALHMAAAHGNIKAAESMVKKNRKLIMLRDNDGNIPLETAISNVSDGQDKTVKYLYIVTLKNYPSLFTGPQGAKLLCCTIEAGYFDVAISIVERFPDLAMEKIEKRDLYALESVVCRPFSFFSGTKLPWWQRFIYLFIRVNLRSPYDNLDLEEDKENPLENLESTLRAEEEENHLESSEGPIIRDEDSHLESYQVPIRDEENPLDSSGGQIVDEENPLDGSHGQIGNEEDENDETDKLSFVSTESKKGLIKFISERIMPSYLARVPLVKRLYNKKLMHKQAVVLVKKMLEQIDDKTTTVAEVIEFLNKTSVVNMAIKNGITEFIKECLDIFPFVISHDLRGESMIQIAIAERNEEILNLILDAGEDQRDDLVCKVDESGNSILHYVAKIAPSYHLNTISGAALQMQQETQWYKGIESMVHPFLKHTRNVNGDTAQFVFTEEHKKLVATGEKWMKETSGSCMVVATLIATVAFAAAFTLPGGNISQLESPKNGFPVFLRKNTFAMFALADAVALFSSITSVIMFLAIMTSRYSEEDFLISLPQKLILGLANLFLSMASILVAFGAALFLALRDRYAWTPIPIAIFGLISMFLFALEEFPLFFQMVRVTYWPRVLKSKNRRSNSSDKQTRLTIKQNSIKQKAKKDN</sequence>
<dbReference type="PANTHER" id="PTHR24177">
    <property type="entry name" value="CASKIN"/>
    <property type="match status" value="1"/>
</dbReference>
<dbReference type="Proteomes" id="UP001202328">
    <property type="component" value="Unassembled WGS sequence"/>
</dbReference>
<reference evidence="5" key="1">
    <citation type="submission" date="2022-04" db="EMBL/GenBank/DDBJ databases">
        <title>A functionally conserved STORR gene fusion in Papaver species that diverged 16.8 million years ago.</title>
        <authorList>
            <person name="Catania T."/>
        </authorList>
    </citation>
    <scope>NUCLEOTIDE SEQUENCE</scope>
    <source>
        <strain evidence="5">S-188037</strain>
    </source>
</reference>
<evidence type="ECO:0000259" key="4">
    <source>
        <dbReference type="Pfam" id="PF13962"/>
    </source>
</evidence>
<evidence type="ECO:0000256" key="3">
    <source>
        <dbReference type="SAM" id="Phobius"/>
    </source>
</evidence>
<feature type="region of interest" description="Disordered" evidence="2">
    <location>
        <begin position="379"/>
        <end position="421"/>
    </location>
</feature>
<evidence type="ECO:0000313" key="5">
    <source>
        <dbReference type="EMBL" id="KAI3836072.1"/>
    </source>
</evidence>
<dbReference type="InterPro" id="IPR036770">
    <property type="entry name" value="Ankyrin_rpt-contain_sf"/>
</dbReference>
<feature type="domain" description="PGG" evidence="4">
    <location>
        <begin position="633"/>
        <end position="751"/>
    </location>
</feature>
<name>A0AAD4RVS3_9MAGN</name>
<feature type="transmembrane region" description="Helical" evidence="3">
    <location>
        <begin position="684"/>
        <end position="707"/>
    </location>
</feature>
<keyword evidence="6" id="KW-1185">Reference proteome</keyword>
<gene>
    <name evidence="5" type="ORF">MKW98_016376</name>
</gene>
<dbReference type="Gene3D" id="1.25.40.20">
    <property type="entry name" value="Ankyrin repeat-containing domain"/>
    <property type="match status" value="2"/>
</dbReference>
<feature type="transmembrane region" description="Helical" evidence="3">
    <location>
        <begin position="727"/>
        <end position="751"/>
    </location>
</feature>
<feature type="transmembrane region" description="Helical" evidence="3">
    <location>
        <begin position="643"/>
        <end position="664"/>
    </location>
</feature>
<keyword evidence="3" id="KW-1133">Transmembrane helix</keyword>
<dbReference type="GO" id="GO:0016020">
    <property type="term" value="C:membrane"/>
    <property type="evidence" value="ECO:0007669"/>
    <property type="project" value="TreeGrafter"/>
</dbReference>
<dbReference type="InterPro" id="IPR026961">
    <property type="entry name" value="PGG_dom"/>
</dbReference>
<dbReference type="AlphaFoldDB" id="A0AAD4RVS3"/>
<protein>
    <recommendedName>
        <fullName evidence="4">PGG domain-containing protein</fullName>
    </recommendedName>
</protein>
<dbReference type="Pfam" id="PF12796">
    <property type="entry name" value="Ank_2"/>
    <property type="match status" value="1"/>
</dbReference>
<dbReference type="EMBL" id="JAJJMB010017679">
    <property type="protein sequence ID" value="KAI3836072.1"/>
    <property type="molecule type" value="Genomic_DNA"/>
</dbReference>
<dbReference type="SMART" id="SM00248">
    <property type="entry name" value="ANK"/>
    <property type="match status" value="4"/>
</dbReference>
<dbReference type="SUPFAM" id="SSF48403">
    <property type="entry name" value="Ankyrin repeat"/>
    <property type="match status" value="1"/>
</dbReference>